<dbReference type="RefSeq" id="WP_012482417.1">
    <property type="nucleotide sequence ID" value="NZ_CP013522.1"/>
</dbReference>
<name>A0A192T5K4_9HYPH</name>
<dbReference type="PROSITE" id="PS00178">
    <property type="entry name" value="AA_TRNA_LIGASE_I"/>
    <property type="match status" value="1"/>
</dbReference>
<dbReference type="GO" id="GO:0005829">
    <property type="term" value="C:cytosol"/>
    <property type="evidence" value="ECO:0007669"/>
    <property type="project" value="TreeGrafter"/>
</dbReference>
<feature type="binding site" evidence="8">
    <location>
        <begin position="149"/>
        <end position="151"/>
    </location>
    <ligand>
        <name>ATP</name>
        <dbReference type="ChEBI" id="CHEBI:30616"/>
    </ligand>
</feature>
<evidence type="ECO:0000256" key="2">
    <source>
        <dbReference type="ARBA" id="ARBA00022598"/>
    </source>
</evidence>
<keyword evidence="2 8" id="KW-0436">Ligase</keyword>
<evidence type="ECO:0000313" key="13">
    <source>
        <dbReference type="Proteomes" id="UP000540266"/>
    </source>
</evidence>
<reference evidence="11 13" key="2">
    <citation type="submission" date="2020-11" db="EMBL/GenBank/DDBJ databases">
        <title>Indigenous Rhizobia Nodulating Common beans in Western Kenya.</title>
        <authorList>
            <person name="Wekesa C.S."/>
            <person name="Oelmueller R."/>
            <person name="Furch A.C."/>
        </authorList>
    </citation>
    <scope>NUCLEOTIDE SEQUENCE [LARGE SCALE GENOMIC DNA]</scope>
    <source>
        <strain evidence="13">BS3</strain>
        <strain evidence="11">S3</strain>
    </source>
</reference>
<evidence type="ECO:0000313" key="10">
    <source>
        <dbReference type="EMBL" id="ANL83246.1"/>
    </source>
</evidence>
<feature type="binding site" evidence="8">
    <location>
        <begin position="13"/>
        <end position="15"/>
    </location>
    <ligand>
        <name>ATP</name>
        <dbReference type="ChEBI" id="CHEBI:30616"/>
    </ligand>
</feature>
<dbReference type="SUPFAM" id="SSF52374">
    <property type="entry name" value="Nucleotidylyl transferase"/>
    <property type="match status" value="1"/>
</dbReference>
<feature type="binding site" evidence="8">
    <location>
        <begin position="21"/>
        <end position="22"/>
    </location>
    <ligand>
        <name>ATP</name>
        <dbReference type="ChEBI" id="CHEBI:30616"/>
    </ligand>
</feature>
<evidence type="ECO:0000313" key="12">
    <source>
        <dbReference type="Proteomes" id="UP000078551"/>
    </source>
</evidence>
<dbReference type="Gene3D" id="3.40.50.620">
    <property type="entry name" value="HUPs"/>
    <property type="match status" value="1"/>
</dbReference>
<comment type="subcellular location">
    <subcellularLocation>
        <location evidence="8">Cytoplasm</location>
    </subcellularLocation>
</comment>
<dbReference type="Proteomes" id="UP000540266">
    <property type="component" value="Chromosome"/>
</dbReference>
<evidence type="ECO:0000256" key="3">
    <source>
        <dbReference type="ARBA" id="ARBA00022741"/>
    </source>
</evidence>
<evidence type="ECO:0000256" key="7">
    <source>
        <dbReference type="ARBA" id="ARBA00049929"/>
    </source>
</evidence>
<dbReference type="PANTHER" id="PTHR43766">
    <property type="entry name" value="TRYPTOPHAN--TRNA LIGASE, MITOCHONDRIAL"/>
    <property type="match status" value="1"/>
</dbReference>
<dbReference type="KEGG" id="rpha:AMC79_CH00424"/>
<feature type="short sequence motif" description="'HIGH' region" evidence="8">
    <location>
        <begin position="14"/>
        <end position="22"/>
    </location>
</feature>
<dbReference type="InterPro" id="IPR024109">
    <property type="entry name" value="Trp-tRNA-ligase_bac-type"/>
</dbReference>
<dbReference type="Proteomes" id="UP000078551">
    <property type="component" value="Chromosome"/>
</dbReference>
<dbReference type="InterPro" id="IPR014729">
    <property type="entry name" value="Rossmann-like_a/b/a_fold"/>
</dbReference>
<dbReference type="STRING" id="396.AMC85_CH00422"/>
<dbReference type="EC" id="6.1.1.2" evidence="8"/>
<dbReference type="PRINTS" id="PR01039">
    <property type="entry name" value="TRNASYNTHTRP"/>
</dbReference>
<comment type="similarity">
    <text evidence="1 8 9">Belongs to the class-I aminoacyl-tRNA synthetase family.</text>
</comment>
<feature type="binding site" evidence="8">
    <location>
        <position position="137"/>
    </location>
    <ligand>
        <name>L-tryptophan</name>
        <dbReference type="ChEBI" id="CHEBI:57912"/>
    </ligand>
</feature>
<keyword evidence="3 8" id="KW-0547">Nucleotide-binding</keyword>
<dbReference type="AlphaFoldDB" id="A0A192T5K4"/>
<dbReference type="EMBL" id="CP064931">
    <property type="protein sequence ID" value="QPK08224.1"/>
    <property type="molecule type" value="Genomic_DNA"/>
</dbReference>
<evidence type="ECO:0000256" key="4">
    <source>
        <dbReference type="ARBA" id="ARBA00022840"/>
    </source>
</evidence>
<keyword evidence="5 8" id="KW-0648">Protein biosynthesis</keyword>
<organism evidence="11 13">
    <name type="scientific">Rhizobium phaseoli</name>
    <dbReference type="NCBI Taxonomy" id="396"/>
    <lineage>
        <taxon>Bacteria</taxon>
        <taxon>Pseudomonadati</taxon>
        <taxon>Pseudomonadota</taxon>
        <taxon>Alphaproteobacteria</taxon>
        <taxon>Hyphomicrobiales</taxon>
        <taxon>Rhizobiaceae</taxon>
        <taxon>Rhizobium/Agrobacterium group</taxon>
        <taxon>Rhizobium</taxon>
    </lineage>
</organism>
<evidence type="ECO:0000256" key="1">
    <source>
        <dbReference type="ARBA" id="ARBA00005594"/>
    </source>
</evidence>
<dbReference type="InterPro" id="IPR002305">
    <property type="entry name" value="aa-tRNA-synth_Ic"/>
</dbReference>
<dbReference type="Pfam" id="PF00579">
    <property type="entry name" value="tRNA-synt_1b"/>
    <property type="match status" value="1"/>
</dbReference>
<feature type="short sequence motif" description="'KMSKS' region" evidence="8">
    <location>
        <begin position="217"/>
        <end position="221"/>
    </location>
</feature>
<gene>
    <name evidence="8 11" type="primary">trpS</name>
    <name evidence="10" type="ORF">AMC81_CH00421</name>
    <name evidence="11" type="ORF">HER27_017460</name>
</gene>
<evidence type="ECO:0000256" key="9">
    <source>
        <dbReference type="RuleBase" id="RU363036"/>
    </source>
</evidence>
<accession>A0A192T5K4</accession>
<dbReference type="GO" id="GO:0005524">
    <property type="term" value="F:ATP binding"/>
    <property type="evidence" value="ECO:0007669"/>
    <property type="project" value="UniProtKB-UniRule"/>
</dbReference>
<dbReference type="GeneID" id="45955793"/>
<dbReference type="PANTHER" id="PTHR43766:SF1">
    <property type="entry name" value="TRYPTOPHAN--TRNA LIGASE, MITOCHONDRIAL"/>
    <property type="match status" value="1"/>
</dbReference>
<dbReference type="GO" id="GO:0004830">
    <property type="term" value="F:tryptophan-tRNA ligase activity"/>
    <property type="evidence" value="ECO:0007669"/>
    <property type="project" value="UniProtKB-UniRule"/>
</dbReference>
<dbReference type="EMBL" id="CP013568">
    <property type="protein sequence ID" value="ANL83246.1"/>
    <property type="molecule type" value="Genomic_DNA"/>
</dbReference>
<dbReference type="GO" id="GO:0006436">
    <property type="term" value="P:tryptophanyl-tRNA aminoacylation"/>
    <property type="evidence" value="ECO:0007669"/>
    <property type="project" value="UniProtKB-UniRule"/>
</dbReference>
<comment type="subunit">
    <text evidence="8">Homodimer.</text>
</comment>
<dbReference type="InterPro" id="IPR001412">
    <property type="entry name" value="aa-tRNA-synth_I_CS"/>
</dbReference>
<keyword evidence="4 8" id="KW-0067">ATP-binding</keyword>
<evidence type="ECO:0000256" key="5">
    <source>
        <dbReference type="ARBA" id="ARBA00022917"/>
    </source>
</evidence>
<evidence type="ECO:0000313" key="11">
    <source>
        <dbReference type="EMBL" id="QPK08224.1"/>
    </source>
</evidence>
<evidence type="ECO:0000256" key="8">
    <source>
        <dbReference type="HAMAP-Rule" id="MF_00140"/>
    </source>
</evidence>
<comment type="function">
    <text evidence="8">Catalyzes the attachment of tryptophan to tRNA(Trp).</text>
</comment>
<dbReference type="HAMAP" id="MF_00140_B">
    <property type="entry name" value="Trp_tRNA_synth_B"/>
    <property type="match status" value="1"/>
</dbReference>
<reference evidence="10 12" key="1">
    <citation type="submission" date="2015-11" db="EMBL/GenBank/DDBJ databases">
        <title>The limits of bacterial species coexistence and the symbiotic plasmid transference in sympatric Rhizobium populations.</title>
        <authorList>
            <person name="Perez-Carrascal O.M."/>
            <person name="VanInsberghe D."/>
            <person name="Juarez S."/>
            <person name="Polz M.F."/>
            <person name="Vinuesa P."/>
            <person name="Gonzalez V."/>
        </authorList>
    </citation>
    <scope>NUCLEOTIDE SEQUENCE [LARGE SCALE GENOMIC DNA]</scope>
    <source>
        <strain evidence="10 12">N771</strain>
    </source>
</reference>
<dbReference type="InterPro" id="IPR050203">
    <property type="entry name" value="Trp-tRNA_synthetase"/>
</dbReference>
<dbReference type="NCBIfam" id="TIGR00233">
    <property type="entry name" value="trpS"/>
    <property type="match status" value="1"/>
</dbReference>
<dbReference type="Gene3D" id="1.10.240.10">
    <property type="entry name" value="Tyrosyl-Transfer RNA Synthetase"/>
    <property type="match status" value="1"/>
</dbReference>
<feature type="binding site" evidence="8">
    <location>
        <begin position="217"/>
        <end position="221"/>
    </location>
    <ligand>
        <name>ATP</name>
        <dbReference type="ChEBI" id="CHEBI:30616"/>
    </ligand>
</feature>
<proteinExistence type="inferred from homology"/>
<keyword evidence="8" id="KW-0963">Cytoplasm</keyword>
<keyword evidence="12" id="KW-1185">Reference proteome</keyword>
<dbReference type="CDD" id="cd00806">
    <property type="entry name" value="TrpRS_core"/>
    <property type="match status" value="1"/>
</dbReference>
<evidence type="ECO:0000256" key="6">
    <source>
        <dbReference type="ARBA" id="ARBA00023146"/>
    </source>
</evidence>
<protein>
    <recommendedName>
        <fullName evidence="8">Tryptophan--tRNA ligase</fullName>
        <ecNumber evidence="8">6.1.1.2</ecNumber>
    </recommendedName>
    <alternativeName>
        <fullName evidence="8">Tryptophanyl-tRNA synthetase</fullName>
        <shortName evidence="8">TrpRS</shortName>
    </alternativeName>
</protein>
<keyword evidence="6 8" id="KW-0030">Aminoacyl-tRNA synthetase</keyword>
<comment type="catalytic activity">
    <reaction evidence="7 8">
        <text>tRNA(Trp) + L-tryptophan + ATP = L-tryptophyl-tRNA(Trp) + AMP + diphosphate + H(+)</text>
        <dbReference type="Rhea" id="RHEA:24080"/>
        <dbReference type="Rhea" id="RHEA-COMP:9671"/>
        <dbReference type="Rhea" id="RHEA-COMP:9705"/>
        <dbReference type="ChEBI" id="CHEBI:15378"/>
        <dbReference type="ChEBI" id="CHEBI:30616"/>
        <dbReference type="ChEBI" id="CHEBI:33019"/>
        <dbReference type="ChEBI" id="CHEBI:57912"/>
        <dbReference type="ChEBI" id="CHEBI:78442"/>
        <dbReference type="ChEBI" id="CHEBI:78535"/>
        <dbReference type="ChEBI" id="CHEBI:456215"/>
        <dbReference type="EC" id="6.1.1.2"/>
    </reaction>
</comment>
<dbReference type="InterPro" id="IPR002306">
    <property type="entry name" value="Trp-tRNA-ligase"/>
</dbReference>
<feature type="binding site" evidence="8">
    <location>
        <position position="208"/>
    </location>
    <ligand>
        <name>ATP</name>
        <dbReference type="ChEBI" id="CHEBI:30616"/>
    </ligand>
</feature>
<sequence>MSEFKKLVFSGVQPTGNLHLGNYLGAIRRFVALQEGNDCIYCVVDMHALTAQLVHEDMPSQTRSIAAAFIAAGIDPEKHIVFNQSAVPQHAELAWIFNCVARIGWMNRMTQFKDKAGKDREQASLGLYAYPSLMAADILVYRATHVPVGEDQKQHLELARDIAMKFNLDYAQHIARTGYGIDITVGDEPVHAYFPMVEPLIGGPAPRVMSLRDGTKKMSKSDPSDLSRINLMDDEDAISKKIRKAKTDPDGLPSEIDGLQGRPEADNLVAIYAALADKSKSEVLAEFGGQQFSVFKPALVDLAIHVLAPITGEMRRLMDDTSHIDAILRKGGERARARAEVTMNQLRDVIGFLY</sequence>